<feature type="compositionally biased region" description="Low complexity" evidence="8">
    <location>
        <begin position="145"/>
        <end position="162"/>
    </location>
</feature>
<comment type="similarity">
    <text evidence="1">Belongs to the DNA repair enzymes AP/ExoA family.</text>
</comment>
<feature type="region of interest" description="Disordered" evidence="8">
    <location>
        <begin position="145"/>
        <end position="200"/>
    </location>
</feature>
<keyword evidence="4 6" id="KW-0460">Magnesium</keyword>
<dbReference type="PANTHER" id="PTHR22748">
    <property type="entry name" value="AP ENDONUCLEASE"/>
    <property type="match status" value="1"/>
</dbReference>
<dbReference type="Gene3D" id="3.60.10.10">
    <property type="entry name" value="Endonuclease/exonuclease/phosphatase"/>
    <property type="match status" value="1"/>
</dbReference>
<evidence type="ECO:0000313" key="11">
    <source>
        <dbReference type="Proteomes" id="UP001165065"/>
    </source>
</evidence>
<feature type="site" description="Interaction with DNA substrate" evidence="7">
    <location>
        <position position="409"/>
    </location>
</feature>
<reference evidence="11" key="1">
    <citation type="journal article" date="2023" name="Commun. Biol.">
        <title>Genome analysis of Parmales, the sister group of diatoms, reveals the evolutionary specialization of diatoms from phago-mixotrophs to photoautotrophs.</title>
        <authorList>
            <person name="Ban H."/>
            <person name="Sato S."/>
            <person name="Yoshikawa S."/>
            <person name="Yamada K."/>
            <person name="Nakamura Y."/>
            <person name="Ichinomiya M."/>
            <person name="Sato N."/>
            <person name="Blanc-Mathieu R."/>
            <person name="Endo H."/>
            <person name="Kuwata A."/>
            <person name="Ogata H."/>
        </authorList>
    </citation>
    <scope>NUCLEOTIDE SEQUENCE [LARGE SCALE GENOMIC DNA]</scope>
</reference>
<comment type="cofactor">
    <cofactor evidence="6">
        <name>Mg(2+)</name>
        <dbReference type="ChEBI" id="CHEBI:18420"/>
    </cofactor>
    <cofactor evidence="6">
        <name>Mn(2+)</name>
        <dbReference type="ChEBI" id="CHEBI:29035"/>
    </cofactor>
    <text evidence="6">Probably binds two magnesium or manganese ions per subunit.</text>
</comment>
<evidence type="ECO:0000259" key="9">
    <source>
        <dbReference type="Pfam" id="PF03372"/>
    </source>
</evidence>
<dbReference type="AlphaFoldDB" id="A0A9W7GI08"/>
<dbReference type="InterPro" id="IPR005135">
    <property type="entry name" value="Endo/exonuclease/phosphatase"/>
</dbReference>
<dbReference type="Pfam" id="PF03372">
    <property type="entry name" value="Exo_endo_phos"/>
    <property type="match status" value="1"/>
</dbReference>
<feature type="binding site" evidence="6">
    <location>
        <position position="409"/>
    </location>
    <ligand>
        <name>Mg(2+)</name>
        <dbReference type="ChEBI" id="CHEBI:18420"/>
        <label>1</label>
    </ligand>
</feature>
<dbReference type="EMBL" id="BRYA01000238">
    <property type="protein sequence ID" value="GMI45126.1"/>
    <property type="molecule type" value="Genomic_DNA"/>
</dbReference>
<evidence type="ECO:0000256" key="3">
    <source>
        <dbReference type="ARBA" id="ARBA00022801"/>
    </source>
</evidence>
<keyword evidence="3" id="KW-0378">Hydrolase</keyword>
<dbReference type="GO" id="GO:0008081">
    <property type="term" value="F:phosphoric diester hydrolase activity"/>
    <property type="evidence" value="ECO:0007669"/>
    <property type="project" value="TreeGrafter"/>
</dbReference>
<dbReference type="PANTHER" id="PTHR22748:SF10">
    <property type="entry name" value="DNA-(APURINIC OR APYRIMIDINIC SITE) ENDONUCLEASE"/>
    <property type="match status" value="1"/>
</dbReference>
<dbReference type="SUPFAM" id="SSF56219">
    <property type="entry name" value="DNase I-like"/>
    <property type="match status" value="1"/>
</dbReference>
<feature type="binding site" evidence="6">
    <location>
        <position position="31"/>
    </location>
    <ligand>
        <name>Mg(2+)</name>
        <dbReference type="ChEBI" id="CHEBI:18420"/>
        <label>1</label>
    </ligand>
</feature>
<dbReference type="GO" id="GO:0005634">
    <property type="term" value="C:nucleus"/>
    <property type="evidence" value="ECO:0007669"/>
    <property type="project" value="TreeGrafter"/>
</dbReference>
<evidence type="ECO:0000256" key="7">
    <source>
        <dbReference type="PIRSR" id="PIRSR604808-3"/>
    </source>
</evidence>
<dbReference type="GO" id="GO:0003906">
    <property type="term" value="F:DNA-(apurinic or apyrimidinic site) endonuclease activity"/>
    <property type="evidence" value="ECO:0007669"/>
    <property type="project" value="TreeGrafter"/>
</dbReference>
<feature type="site" description="Important for catalytic activity" evidence="7">
    <location>
        <position position="375"/>
    </location>
</feature>
<dbReference type="GO" id="GO:0046872">
    <property type="term" value="F:metal ion binding"/>
    <property type="evidence" value="ECO:0007669"/>
    <property type="project" value="UniProtKB-KW"/>
</dbReference>
<accession>A0A9W7GI08</accession>
<feature type="active site" description="Proton donor/acceptor" evidence="5">
    <location>
        <position position="270"/>
    </location>
</feature>
<keyword evidence="6" id="KW-0464">Manganese</keyword>
<evidence type="ECO:0000313" key="10">
    <source>
        <dbReference type="EMBL" id="GMI45126.1"/>
    </source>
</evidence>
<feature type="compositionally biased region" description="Low complexity" evidence="8">
    <location>
        <begin position="177"/>
        <end position="190"/>
    </location>
</feature>
<feature type="active site" evidence="5">
    <location>
        <position position="221"/>
    </location>
</feature>
<evidence type="ECO:0000256" key="5">
    <source>
        <dbReference type="PIRSR" id="PIRSR604808-1"/>
    </source>
</evidence>
<dbReference type="OrthoDB" id="498125at2759"/>
<evidence type="ECO:0000256" key="2">
    <source>
        <dbReference type="ARBA" id="ARBA00022723"/>
    </source>
</evidence>
<evidence type="ECO:0000256" key="6">
    <source>
        <dbReference type="PIRSR" id="PIRSR604808-2"/>
    </source>
</evidence>
<name>A0A9W7GI08_9STRA</name>
<organism evidence="10 11">
    <name type="scientific">Triparma columacea</name>
    <dbReference type="NCBI Taxonomy" id="722753"/>
    <lineage>
        <taxon>Eukaryota</taxon>
        <taxon>Sar</taxon>
        <taxon>Stramenopiles</taxon>
        <taxon>Ochrophyta</taxon>
        <taxon>Bolidophyceae</taxon>
        <taxon>Parmales</taxon>
        <taxon>Triparmaceae</taxon>
        <taxon>Triparma</taxon>
    </lineage>
</organism>
<gene>
    <name evidence="10" type="ORF">TrCOL_g10612</name>
</gene>
<proteinExistence type="inferred from homology"/>
<evidence type="ECO:0000256" key="8">
    <source>
        <dbReference type="SAM" id="MobiDB-lite"/>
    </source>
</evidence>
<feature type="binding site" evidence="6">
    <location>
        <position position="270"/>
    </location>
    <ligand>
        <name>Mg(2+)</name>
        <dbReference type="ChEBI" id="CHEBI:18420"/>
        <label>1</label>
    </ligand>
</feature>
<feature type="active site" description="Proton acceptor" evidence="5">
    <location>
        <position position="409"/>
    </location>
</feature>
<keyword evidence="11" id="KW-1185">Reference proteome</keyword>
<dbReference type="GO" id="GO:0008311">
    <property type="term" value="F:double-stranded DNA 3'-5' DNA exonuclease activity"/>
    <property type="evidence" value="ECO:0007669"/>
    <property type="project" value="TreeGrafter"/>
</dbReference>
<feature type="binding site" evidence="6">
    <location>
        <position position="272"/>
    </location>
    <ligand>
        <name>Mg(2+)</name>
        <dbReference type="ChEBI" id="CHEBI:18420"/>
        <label>1</label>
    </ligand>
</feature>
<dbReference type="GO" id="GO:0006284">
    <property type="term" value="P:base-excision repair"/>
    <property type="evidence" value="ECO:0007669"/>
    <property type="project" value="TreeGrafter"/>
</dbReference>
<comment type="caution">
    <text evidence="10">The sequence shown here is derived from an EMBL/GenBank/DDBJ whole genome shotgun (WGS) entry which is preliminary data.</text>
</comment>
<feature type="domain" description="Endonuclease/exonuclease/phosphatase" evidence="9">
    <location>
        <begin position="29"/>
        <end position="409"/>
    </location>
</feature>
<feature type="binding site" evidence="6">
    <location>
        <position position="62"/>
    </location>
    <ligand>
        <name>Mg(2+)</name>
        <dbReference type="ChEBI" id="CHEBI:18420"/>
        <label>1</label>
    </ligand>
</feature>
<dbReference type="InterPro" id="IPR036691">
    <property type="entry name" value="Endo/exonu/phosph_ase_sf"/>
</dbReference>
<feature type="binding site" evidence="6">
    <location>
        <position position="408"/>
    </location>
    <ligand>
        <name>Mg(2+)</name>
        <dbReference type="ChEBI" id="CHEBI:18420"/>
        <label>1</label>
    </ligand>
</feature>
<dbReference type="PROSITE" id="PS51435">
    <property type="entry name" value="AP_NUCLEASE_F1_4"/>
    <property type="match status" value="1"/>
</dbReference>
<feature type="site" description="Transition state stabilizer" evidence="7">
    <location>
        <position position="272"/>
    </location>
</feature>
<dbReference type="Proteomes" id="UP001165065">
    <property type="component" value="Unassembled WGS sequence"/>
</dbReference>
<protein>
    <recommendedName>
        <fullName evidence="9">Endonuclease/exonuclease/phosphatase domain-containing protein</fullName>
    </recommendedName>
</protein>
<evidence type="ECO:0000256" key="1">
    <source>
        <dbReference type="ARBA" id="ARBA00007092"/>
    </source>
</evidence>
<keyword evidence="2 6" id="KW-0479">Metal-binding</keyword>
<sequence>MITSTKLSASSPEAEERVRSEEEIGSFAFWNVNAIRPRLQFNTTEITSFLKQHNPDLLFLSELRMIADPRSQSIPSSADKKSRDEQTLWNQALNIGVFKDYKVAGLSLHPSKRYAGTGVLVKKDKFNLVRGVTYDIPRVSGTTTLLSPAASTSSSSTSSSSKQKAKKTTPALTSFFKAVPSPKEASSPPAKKQRLAGPQKHDSEGRVILLELPDFFILHCYVPNNGGNQASFERRQLWDKKVQEIFTKIKEEGGWKGEGGNMKEVFYCGDLNVTPDYLVDVSHPEWFRSKMPITGDPGNSGQPGCTPNEIARFRSLLDSGGLVEVFRELNPFPHPPVGQDLPYIDITANVFTWRGSPGKDSPEMGRYYKKAMRIDLLLATREGMRRVESVEITGGGVDNKDPSFMGSDHCAVIATLKGEEEMEKGGEKGGA</sequence>
<evidence type="ECO:0000256" key="4">
    <source>
        <dbReference type="ARBA" id="ARBA00022842"/>
    </source>
</evidence>
<dbReference type="InterPro" id="IPR004808">
    <property type="entry name" value="AP_endonuc_1"/>
</dbReference>